<name>A0ACA9RIX3_9GLOM</name>
<keyword evidence="2" id="KW-1185">Reference proteome</keyword>
<proteinExistence type="predicted"/>
<organism evidence="1 2">
    <name type="scientific">Racocetra persica</name>
    <dbReference type="NCBI Taxonomy" id="160502"/>
    <lineage>
        <taxon>Eukaryota</taxon>
        <taxon>Fungi</taxon>
        <taxon>Fungi incertae sedis</taxon>
        <taxon>Mucoromycota</taxon>
        <taxon>Glomeromycotina</taxon>
        <taxon>Glomeromycetes</taxon>
        <taxon>Diversisporales</taxon>
        <taxon>Gigasporaceae</taxon>
        <taxon>Racocetra</taxon>
    </lineage>
</organism>
<protein>
    <submittedName>
        <fullName evidence="1">27746_t:CDS:1</fullName>
    </submittedName>
</protein>
<feature type="non-terminal residue" evidence="1">
    <location>
        <position position="1"/>
    </location>
</feature>
<evidence type="ECO:0000313" key="1">
    <source>
        <dbReference type="EMBL" id="CAG8795031.1"/>
    </source>
</evidence>
<gene>
    <name evidence="1" type="ORF">RPERSI_LOCUS19882</name>
</gene>
<accession>A0ACA9RIX3</accession>
<reference evidence="1" key="1">
    <citation type="submission" date="2021-06" db="EMBL/GenBank/DDBJ databases">
        <authorList>
            <person name="Kallberg Y."/>
            <person name="Tangrot J."/>
            <person name="Rosling A."/>
        </authorList>
    </citation>
    <scope>NUCLEOTIDE SEQUENCE</scope>
    <source>
        <strain evidence="1">MA461A</strain>
    </source>
</reference>
<dbReference type="Proteomes" id="UP000789920">
    <property type="component" value="Unassembled WGS sequence"/>
</dbReference>
<sequence>VSRNAKFDIKLISKRWYTDPMQASDYSVILGISAVEFDTYEEINQVISIPKSGLKFALENRLVDEFVGLITRFIENYTGVDTNERMTVDVTQIENPKKLKHKGHPKLPKPAQQNDQDLKTRSKSRQIAKTDTEDEYGEESSSQNRANNDTNNGNCSCRHCGN</sequence>
<dbReference type="EMBL" id="CAJVQC010055128">
    <property type="protein sequence ID" value="CAG8795031.1"/>
    <property type="molecule type" value="Genomic_DNA"/>
</dbReference>
<comment type="caution">
    <text evidence="1">The sequence shown here is derived from an EMBL/GenBank/DDBJ whole genome shotgun (WGS) entry which is preliminary data.</text>
</comment>
<evidence type="ECO:0000313" key="2">
    <source>
        <dbReference type="Proteomes" id="UP000789920"/>
    </source>
</evidence>
<feature type="non-terminal residue" evidence="1">
    <location>
        <position position="162"/>
    </location>
</feature>